<sequence length="390" mass="45925">MKIRIEPQYFLYKYLWFIILLPKQFMQLILFFLIALTLLPTYIKEKQVFKIDTPSFCMVLWTIIYSISIIFNSLIDGLAVQVIFSDLSKAFNWLIAVFFYNYYLKMPINIDRIKRYMYYNFTILVVFVGLFYIQRGSNVILFGRSLLDWDGFTLATSYGVRYTGFLEYATLNGQLILFLLPLIRLFRFRFFTQTIIFAFLLEVLVLSKSRIAIVAMLIYIAFAVVNEINSNNKWLIGIFCPIIPFMLFYNFEKIKQIFFQMFSSRSGSNATRFRVYEESLKAINGMEMLLGAGVRIPSTVDILLGSHSMYISFIYRTGVLGSIIITVMFYYLFSKFLKCDSSERLRSIGYILALSVFWLFEELDPHYWCLILFFSTISIFINNRKEEIVG</sequence>
<evidence type="ECO:0000313" key="7">
    <source>
        <dbReference type="EMBL" id="ACO18273.1"/>
    </source>
</evidence>
<evidence type="ECO:0000256" key="5">
    <source>
        <dbReference type="SAM" id="Phobius"/>
    </source>
</evidence>
<dbReference type="KEGG" id="sjj:SPJ_0342"/>
<feature type="domain" description="O-antigen ligase-related" evidence="6">
    <location>
        <begin position="196"/>
        <end position="325"/>
    </location>
</feature>
<dbReference type="HOGENOM" id="CLU_725425_0_0_9"/>
<feature type="transmembrane region" description="Helical" evidence="5">
    <location>
        <begin position="55"/>
        <end position="75"/>
    </location>
</feature>
<feature type="transmembrane region" description="Helical" evidence="5">
    <location>
        <begin position="195"/>
        <end position="222"/>
    </location>
</feature>
<feature type="transmembrane region" description="Helical" evidence="5">
    <location>
        <begin position="313"/>
        <end position="333"/>
    </location>
</feature>
<evidence type="ECO:0000256" key="4">
    <source>
        <dbReference type="ARBA" id="ARBA00023136"/>
    </source>
</evidence>
<feature type="transmembrane region" description="Helical" evidence="5">
    <location>
        <begin position="234"/>
        <end position="251"/>
    </location>
</feature>
<reference evidence="8" key="1">
    <citation type="journal article" date="2010" name="Genome Biol.">
        <title>Structure and dynamics of the pan-genome of Streptococcus pneumoniae and closely related species.</title>
        <authorList>
            <person name="Donati C."/>
            <person name="Hiller N.L."/>
            <person name="Tettelin H."/>
            <person name="Muzzi A."/>
            <person name="Croucher N.J."/>
            <person name="Angiuoli S.V."/>
            <person name="Oggioni M."/>
            <person name="Dunning Hotopp J.C."/>
            <person name="Hu F.Z."/>
            <person name="Riley D.R."/>
            <person name="Covacci A."/>
            <person name="Mitchell T.J."/>
            <person name="Bentley S.D."/>
            <person name="Kilian M."/>
            <person name="Ehrlich G.D."/>
            <person name="Rappuoli R."/>
            <person name="Moxon E.R."/>
            <person name="Masignani V."/>
        </authorList>
    </citation>
    <scope>NUCLEOTIDE SEQUENCE [LARGE SCALE GENOMIC DNA]</scope>
    <source>
        <strain evidence="8">JJA</strain>
    </source>
</reference>
<feature type="transmembrane region" description="Helical" evidence="5">
    <location>
        <begin position="366"/>
        <end position="383"/>
    </location>
</feature>
<dbReference type="EMBL" id="CP000919">
    <property type="protein sequence ID" value="ACO18273.1"/>
    <property type="molecule type" value="Genomic_DNA"/>
</dbReference>
<dbReference type="GO" id="GO:0016020">
    <property type="term" value="C:membrane"/>
    <property type="evidence" value="ECO:0007669"/>
    <property type="project" value="UniProtKB-SubCell"/>
</dbReference>
<gene>
    <name evidence="7" type="ordered locus">SPJ_0342</name>
</gene>
<feature type="transmembrane region" description="Helical" evidence="5">
    <location>
        <begin position="25"/>
        <end position="43"/>
    </location>
</feature>
<dbReference type="RefSeq" id="WP_000702183.1">
    <property type="nucleotide sequence ID" value="NC_012466.1"/>
</dbReference>
<evidence type="ECO:0000256" key="2">
    <source>
        <dbReference type="ARBA" id="ARBA00022692"/>
    </source>
</evidence>
<keyword evidence="2 5" id="KW-0812">Transmembrane</keyword>
<organism evidence="7 8">
    <name type="scientific">Streptococcus pneumoniae (strain JJA)</name>
    <dbReference type="NCBI Taxonomy" id="488222"/>
    <lineage>
        <taxon>Bacteria</taxon>
        <taxon>Bacillati</taxon>
        <taxon>Bacillota</taxon>
        <taxon>Bacilli</taxon>
        <taxon>Lactobacillales</taxon>
        <taxon>Streptococcaceae</taxon>
        <taxon>Streptococcus</taxon>
    </lineage>
</organism>
<proteinExistence type="predicted"/>
<dbReference type="InterPro" id="IPR007016">
    <property type="entry name" value="O-antigen_ligase-rel_domated"/>
</dbReference>
<protein>
    <submittedName>
        <fullName evidence="7">Oligosaccharide repeat unit polymerase Wzy</fullName>
    </submittedName>
</protein>
<feature type="transmembrane region" description="Helical" evidence="5">
    <location>
        <begin position="116"/>
        <end position="133"/>
    </location>
</feature>
<feature type="transmembrane region" description="Helical" evidence="5">
    <location>
        <begin position="87"/>
        <end position="104"/>
    </location>
</feature>
<evidence type="ECO:0000313" key="8">
    <source>
        <dbReference type="Proteomes" id="UP000002206"/>
    </source>
</evidence>
<dbReference type="AlphaFoldDB" id="C1CCC3"/>
<dbReference type="Proteomes" id="UP000002206">
    <property type="component" value="Chromosome"/>
</dbReference>
<accession>C1CCC3</accession>
<feature type="transmembrane region" description="Helical" evidence="5">
    <location>
        <begin position="165"/>
        <end position="183"/>
    </location>
</feature>
<evidence type="ECO:0000259" key="6">
    <source>
        <dbReference type="Pfam" id="PF04932"/>
    </source>
</evidence>
<comment type="subcellular location">
    <subcellularLocation>
        <location evidence="1">Membrane</location>
        <topology evidence="1">Multi-pass membrane protein</topology>
    </subcellularLocation>
</comment>
<dbReference type="Pfam" id="PF04932">
    <property type="entry name" value="Wzy_C"/>
    <property type="match status" value="1"/>
</dbReference>
<name>C1CCC3_STRZJ</name>
<keyword evidence="3 5" id="KW-1133">Transmembrane helix</keyword>
<evidence type="ECO:0000256" key="1">
    <source>
        <dbReference type="ARBA" id="ARBA00004141"/>
    </source>
</evidence>
<keyword evidence="4 5" id="KW-0472">Membrane</keyword>
<evidence type="ECO:0000256" key="3">
    <source>
        <dbReference type="ARBA" id="ARBA00022989"/>
    </source>
</evidence>